<evidence type="ECO:0000313" key="3">
    <source>
        <dbReference type="Proteomes" id="UP000053695"/>
    </source>
</evidence>
<sequence length="240" mass="26194">MISRRIIFKETNMLIKTENYLNIKLAEFIIRKCRFELENYIKTHPEFLYSLEPIDVEGKGIIKLMSIAGKIANVGPMASVAGAIAEMVVKNTFGDIIADNGGDICLRARRDINVGLYSGLSKLSGEIGFKLKKEMIKNIYGIATSSATVGHSISFGNADSVTVFAKSSAIADAAATAICNATVGKDKEEQINNALERADDIERIDGVFIVIKDLVGVKGKIPELIKTNKKVTLGELFEIY</sequence>
<keyword evidence="3" id="KW-1185">Reference proteome</keyword>
<dbReference type="InterPro" id="IPR007183">
    <property type="entry name" value="UPF0280"/>
</dbReference>
<dbReference type="STRING" id="1069083.GCA_000371805_00133"/>
<dbReference type="InterPro" id="IPR037456">
    <property type="entry name" value="MA1715-like"/>
</dbReference>
<reference evidence="2 3" key="1">
    <citation type="journal article" date="2013" name="Genome Announc.">
        <title>Draft Genome Sequence of a Highly Flagellated, Fast-Swimming Archaeon, Methanocaldococcus villosus Strain KIN24-T80 (DSM 22612).</title>
        <authorList>
            <person name="Thennarasu S."/>
            <person name="Polireddy D."/>
            <person name="Antony A."/>
            <person name="Yada M.R."/>
            <person name="Algarawi S."/>
            <person name="Sivakumar N."/>
        </authorList>
    </citation>
    <scope>NUCLEOTIDE SEQUENCE [LARGE SCALE GENOMIC DNA]</scope>
    <source>
        <strain evidence="2 3">KIN24-T80</strain>
    </source>
</reference>
<proteinExistence type="inferred from homology"/>
<dbReference type="AlphaFoldDB" id="N6VT69"/>
<comment type="similarity">
    <text evidence="1">Belongs to the UPF0280 family.</text>
</comment>
<name>N6VT69_9EURY</name>
<evidence type="ECO:0000256" key="1">
    <source>
        <dbReference type="HAMAP-Rule" id="MF_01079"/>
    </source>
</evidence>
<accession>N6VT69</accession>
<dbReference type="HAMAP" id="MF_01079">
    <property type="entry name" value="UPF0280"/>
    <property type="match status" value="1"/>
</dbReference>
<dbReference type="Proteomes" id="UP000053695">
    <property type="component" value="Unassembled WGS sequence"/>
</dbReference>
<dbReference type="NCBIfam" id="NF003321">
    <property type="entry name" value="PRK04334.1-1"/>
    <property type="match status" value="1"/>
</dbReference>
<dbReference type="PATRIC" id="fig|1069083.5.peg.574"/>
<evidence type="ECO:0000313" key="2">
    <source>
        <dbReference type="EMBL" id="ENN96391.1"/>
    </source>
</evidence>
<protein>
    <recommendedName>
        <fullName evidence="1">UPF0280 protein J422_02924</fullName>
    </recommendedName>
</protein>
<dbReference type="SUPFAM" id="SSF143631">
    <property type="entry name" value="ApbE-like"/>
    <property type="match status" value="1"/>
</dbReference>
<comment type="caution">
    <text evidence="2">The sequence shown here is derived from an EMBL/GenBank/DDBJ whole genome shotgun (WGS) entry which is preliminary data.</text>
</comment>
<dbReference type="PIRSF" id="PIRSF006421">
    <property type="entry name" value="UCP006421"/>
    <property type="match status" value="1"/>
</dbReference>
<gene>
    <name evidence="2" type="ORF">J422_02924</name>
</gene>
<dbReference type="OrthoDB" id="50299at2157"/>
<organism evidence="2 3">
    <name type="scientific">Methanocaldococcus villosus KIN24-T80</name>
    <dbReference type="NCBI Taxonomy" id="1069083"/>
    <lineage>
        <taxon>Archaea</taxon>
        <taxon>Methanobacteriati</taxon>
        <taxon>Methanobacteriota</taxon>
        <taxon>Methanomada group</taxon>
        <taxon>Methanococci</taxon>
        <taxon>Methanococcales</taxon>
        <taxon>Methanocaldococcaceae</taxon>
        <taxon>Methanocaldococcus</taxon>
    </lineage>
</organism>
<dbReference type="EMBL" id="APMM01000017">
    <property type="protein sequence ID" value="ENN96391.1"/>
    <property type="molecule type" value="Genomic_DNA"/>
</dbReference>
<dbReference type="Gene3D" id="3.10.520.10">
    <property type="entry name" value="ApbE-like domains"/>
    <property type="match status" value="1"/>
</dbReference>
<dbReference type="InterPro" id="IPR003374">
    <property type="entry name" value="ApbE-like_sf"/>
</dbReference>
<dbReference type="RefSeq" id="WP_004590662.1">
    <property type="nucleotide sequence ID" value="NZ_APMM01000017.1"/>
</dbReference>